<dbReference type="PANTHER" id="PTHR47002">
    <property type="entry name" value="AQUAPORIN-LIKE"/>
    <property type="match status" value="1"/>
</dbReference>
<dbReference type="SUPFAM" id="SSF81338">
    <property type="entry name" value="Aquaporin-like"/>
    <property type="match status" value="1"/>
</dbReference>
<dbReference type="Pfam" id="PF00230">
    <property type="entry name" value="MIP"/>
    <property type="match status" value="1"/>
</dbReference>
<dbReference type="Proteomes" id="UP000822688">
    <property type="component" value="Chromosome 3"/>
</dbReference>
<evidence type="ECO:0000256" key="6">
    <source>
        <dbReference type="SAM" id="MobiDB-lite"/>
    </source>
</evidence>
<feature type="transmembrane region" description="Helical" evidence="7">
    <location>
        <begin position="240"/>
        <end position="260"/>
    </location>
</feature>
<feature type="transmembrane region" description="Helical" evidence="7">
    <location>
        <begin position="289"/>
        <end position="309"/>
    </location>
</feature>
<accession>A0A8T0IJI3</accession>
<comment type="similarity">
    <text evidence="5">Belongs to the MIP/aquaporin (TC 1.A.8) family.</text>
</comment>
<comment type="caution">
    <text evidence="8">The sequence shown here is derived from an EMBL/GenBank/DDBJ whole genome shotgun (WGS) entry which is preliminary data.</text>
</comment>
<evidence type="ECO:0008006" key="10">
    <source>
        <dbReference type="Google" id="ProtNLM"/>
    </source>
</evidence>
<evidence type="ECO:0000256" key="7">
    <source>
        <dbReference type="SAM" id="Phobius"/>
    </source>
</evidence>
<organism evidence="8 9">
    <name type="scientific">Ceratodon purpureus</name>
    <name type="common">Fire moss</name>
    <name type="synonym">Dicranum purpureum</name>
    <dbReference type="NCBI Taxonomy" id="3225"/>
    <lineage>
        <taxon>Eukaryota</taxon>
        <taxon>Viridiplantae</taxon>
        <taxon>Streptophyta</taxon>
        <taxon>Embryophyta</taxon>
        <taxon>Bryophyta</taxon>
        <taxon>Bryophytina</taxon>
        <taxon>Bryopsida</taxon>
        <taxon>Dicranidae</taxon>
        <taxon>Pseudoditrichales</taxon>
        <taxon>Ditrichaceae</taxon>
        <taxon>Ceratodon</taxon>
    </lineage>
</organism>
<keyword evidence="9" id="KW-1185">Reference proteome</keyword>
<name>A0A8T0IJI3_CERPU</name>
<comment type="subcellular location">
    <subcellularLocation>
        <location evidence="1">Membrane</location>
        <topology evidence="1">Multi-pass membrane protein</topology>
    </subcellularLocation>
</comment>
<feature type="region of interest" description="Disordered" evidence="6">
    <location>
        <begin position="1"/>
        <end position="50"/>
    </location>
</feature>
<evidence type="ECO:0000256" key="4">
    <source>
        <dbReference type="ARBA" id="ARBA00023136"/>
    </source>
</evidence>
<evidence type="ECO:0000256" key="1">
    <source>
        <dbReference type="ARBA" id="ARBA00004141"/>
    </source>
</evidence>
<feature type="transmembrane region" description="Helical" evidence="7">
    <location>
        <begin position="74"/>
        <end position="96"/>
    </location>
</feature>
<sequence length="327" mass="35093">MAVDHAQRSETCYQQQSDRSGFDHPGGPLDEEEGGIYRHQNPSTHSKPESAKSVTFLSTLSSVLVLQDFQTTEVWRAAAVEFIATFAMVFVGTLCTISTLQTGFHHPVLVIAIFQALTLSLCIQAAAPMSGGHVNPCITWTEMLTGHITPVRALFYITAQALGSIVASLAVKNIVGHTLAWKYMLGGCYLHSQPSPTSQQVGLQPGRALLLEIILSFFVLFIAYSVALDPQRLPRTGPRLAPFLIGILVGLCIFAGGNLIPGYAGAGTNPGRCLGPAVALGKSMWSHHWVFWAGPAVAGLAMAAMYRVIPPSHLQAYARRNAAILTT</sequence>
<feature type="transmembrane region" description="Helical" evidence="7">
    <location>
        <begin position="208"/>
        <end position="228"/>
    </location>
</feature>
<protein>
    <recommendedName>
        <fullName evidence="10">Aquaporin</fullName>
    </recommendedName>
</protein>
<evidence type="ECO:0000256" key="3">
    <source>
        <dbReference type="ARBA" id="ARBA00022989"/>
    </source>
</evidence>
<dbReference type="AlphaFoldDB" id="A0A8T0IJI3"/>
<feature type="compositionally biased region" description="Polar residues" evidence="6">
    <location>
        <begin position="9"/>
        <end position="19"/>
    </location>
</feature>
<gene>
    <name evidence="8" type="ORF">KC19_3G109300</name>
</gene>
<evidence type="ECO:0000313" key="8">
    <source>
        <dbReference type="EMBL" id="KAG0583099.1"/>
    </source>
</evidence>
<proteinExistence type="inferred from homology"/>
<dbReference type="PRINTS" id="PR00783">
    <property type="entry name" value="MINTRINSICP"/>
</dbReference>
<dbReference type="GO" id="GO:0016020">
    <property type="term" value="C:membrane"/>
    <property type="evidence" value="ECO:0007669"/>
    <property type="project" value="UniProtKB-SubCell"/>
</dbReference>
<dbReference type="InterPro" id="IPR023271">
    <property type="entry name" value="Aquaporin-like"/>
</dbReference>
<keyword evidence="3 7" id="KW-1133">Transmembrane helix</keyword>
<dbReference type="EMBL" id="CM026423">
    <property type="protein sequence ID" value="KAG0583099.1"/>
    <property type="molecule type" value="Genomic_DNA"/>
</dbReference>
<keyword evidence="4 7" id="KW-0472">Membrane</keyword>
<evidence type="ECO:0000256" key="5">
    <source>
        <dbReference type="RuleBase" id="RU000477"/>
    </source>
</evidence>
<dbReference type="Gene3D" id="1.20.1080.10">
    <property type="entry name" value="Glycerol uptake facilitator protein"/>
    <property type="match status" value="1"/>
</dbReference>
<evidence type="ECO:0000256" key="2">
    <source>
        <dbReference type="ARBA" id="ARBA00022692"/>
    </source>
</evidence>
<keyword evidence="5" id="KW-0813">Transport</keyword>
<evidence type="ECO:0000313" key="9">
    <source>
        <dbReference type="Proteomes" id="UP000822688"/>
    </source>
</evidence>
<feature type="transmembrane region" description="Helical" evidence="7">
    <location>
        <begin position="108"/>
        <end position="127"/>
    </location>
</feature>
<dbReference type="InterPro" id="IPR000425">
    <property type="entry name" value="MIP"/>
</dbReference>
<dbReference type="PANTHER" id="PTHR47002:SF2">
    <property type="entry name" value="AQUAPORIN AQPAE.A-LIKE"/>
    <property type="match status" value="1"/>
</dbReference>
<dbReference type="GO" id="GO:0015267">
    <property type="term" value="F:channel activity"/>
    <property type="evidence" value="ECO:0007669"/>
    <property type="project" value="InterPro"/>
</dbReference>
<keyword evidence="2 5" id="KW-0812">Transmembrane</keyword>
<reference evidence="8" key="1">
    <citation type="submission" date="2020-06" db="EMBL/GenBank/DDBJ databases">
        <title>WGS assembly of Ceratodon purpureus strain R40.</title>
        <authorList>
            <person name="Carey S.B."/>
            <person name="Jenkins J."/>
            <person name="Shu S."/>
            <person name="Lovell J.T."/>
            <person name="Sreedasyam A."/>
            <person name="Maumus F."/>
            <person name="Tiley G.P."/>
            <person name="Fernandez-Pozo N."/>
            <person name="Barry K."/>
            <person name="Chen C."/>
            <person name="Wang M."/>
            <person name="Lipzen A."/>
            <person name="Daum C."/>
            <person name="Saski C.A."/>
            <person name="Payton A.C."/>
            <person name="Mcbreen J.C."/>
            <person name="Conrad R.E."/>
            <person name="Kollar L.M."/>
            <person name="Olsson S."/>
            <person name="Huttunen S."/>
            <person name="Landis J.B."/>
            <person name="Wickett N.J."/>
            <person name="Johnson M.G."/>
            <person name="Rensing S.A."/>
            <person name="Grimwood J."/>
            <person name="Schmutz J."/>
            <person name="Mcdaniel S.F."/>
        </authorList>
    </citation>
    <scope>NUCLEOTIDE SEQUENCE</scope>
    <source>
        <strain evidence="8">R40</strain>
    </source>
</reference>